<keyword evidence="2" id="KW-1185">Reference proteome</keyword>
<dbReference type="AlphaFoldDB" id="A0AAN7ZFL8"/>
<accession>A0AAN7ZFL8</accession>
<proteinExistence type="predicted"/>
<gene>
    <name evidence="1" type="ORF">RI129_011438</name>
</gene>
<protein>
    <recommendedName>
        <fullName evidence="3">Spermatogenesis-associated protein 17</fullName>
    </recommendedName>
</protein>
<dbReference type="Proteomes" id="UP001329430">
    <property type="component" value="Chromosome 8"/>
</dbReference>
<dbReference type="Pfam" id="PF00612">
    <property type="entry name" value="IQ"/>
    <property type="match status" value="3"/>
</dbReference>
<name>A0AAN7ZFL8_9COLE</name>
<dbReference type="InterPro" id="IPR027417">
    <property type="entry name" value="P-loop_NTPase"/>
</dbReference>
<sequence length="334" mass="40720">MAYSPYSLFLKHFSTILTSNAIESLAKKRNFAASLIQRVFRGFLLRKKIAEWNRAATVLQKYIRRWLVLWHLPEFYEEYLEWRTTLYYNTMATRIQALWKGYKVRKGKLPIKVLLQRRLALEKLNQETVFQMGGAFRNMEKDRMEKMNREAEEKVAFIVFKLHHHLRTYSREGIYSLHNQKKLSSTETLFKSLRFKKYMDDLKRMYYEEIKQKGSTHSYMFEDKKMREIEDLYRNMEKTKPVTRFSLPLDIIDHEEPFDLRSKPKRPPYERKMLYCDKYPPPKFNFARQVDRSKHIAREDFDLFVHKKCLKPIDPPPYHINHWSKKCEEHYFVD</sequence>
<dbReference type="InterPro" id="IPR000048">
    <property type="entry name" value="IQ_motif_EF-hand-BS"/>
</dbReference>
<dbReference type="SUPFAM" id="SSF52540">
    <property type="entry name" value="P-loop containing nucleoside triphosphate hydrolases"/>
    <property type="match status" value="1"/>
</dbReference>
<dbReference type="Gene3D" id="1.20.5.190">
    <property type="match status" value="1"/>
</dbReference>
<organism evidence="1 2">
    <name type="scientific">Pyrocoelia pectoralis</name>
    <dbReference type="NCBI Taxonomy" id="417401"/>
    <lineage>
        <taxon>Eukaryota</taxon>
        <taxon>Metazoa</taxon>
        <taxon>Ecdysozoa</taxon>
        <taxon>Arthropoda</taxon>
        <taxon>Hexapoda</taxon>
        <taxon>Insecta</taxon>
        <taxon>Pterygota</taxon>
        <taxon>Neoptera</taxon>
        <taxon>Endopterygota</taxon>
        <taxon>Coleoptera</taxon>
        <taxon>Polyphaga</taxon>
        <taxon>Elateriformia</taxon>
        <taxon>Elateroidea</taxon>
        <taxon>Lampyridae</taxon>
        <taxon>Lampyrinae</taxon>
        <taxon>Pyrocoelia</taxon>
    </lineage>
</organism>
<evidence type="ECO:0000313" key="2">
    <source>
        <dbReference type="Proteomes" id="UP001329430"/>
    </source>
</evidence>
<comment type="caution">
    <text evidence="1">The sequence shown here is derived from an EMBL/GenBank/DDBJ whole genome shotgun (WGS) entry which is preliminary data.</text>
</comment>
<dbReference type="EMBL" id="JAVRBK010000008">
    <property type="protein sequence ID" value="KAK5640627.1"/>
    <property type="molecule type" value="Genomic_DNA"/>
</dbReference>
<evidence type="ECO:0008006" key="3">
    <source>
        <dbReference type="Google" id="ProtNLM"/>
    </source>
</evidence>
<evidence type="ECO:0000313" key="1">
    <source>
        <dbReference type="EMBL" id="KAK5640627.1"/>
    </source>
</evidence>
<dbReference type="SMART" id="SM00015">
    <property type="entry name" value="IQ"/>
    <property type="match status" value="3"/>
</dbReference>
<dbReference type="CDD" id="cd23767">
    <property type="entry name" value="IQCD"/>
    <property type="match status" value="1"/>
</dbReference>
<reference evidence="1 2" key="1">
    <citation type="journal article" date="2024" name="Insects">
        <title>An Improved Chromosome-Level Genome Assembly of the Firefly Pyrocoelia pectoralis.</title>
        <authorList>
            <person name="Fu X."/>
            <person name="Meyer-Rochow V.B."/>
            <person name="Ballantyne L."/>
            <person name="Zhu X."/>
        </authorList>
    </citation>
    <scope>NUCLEOTIDE SEQUENCE [LARGE SCALE GENOMIC DNA]</scope>
    <source>
        <strain evidence="1">XCY_ONT2</strain>
    </source>
</reference>
<dbReference type="PROSITE" id="PS50096">
    <property type="entry name" value="IQ"/>
    <property type="match status" value="2"/>
</dbReference>